<dbReference type="InterPro" id="IPR011067">
    <property type="entry name" value="Plasmid_toxin/cell-grow_inhib"/>
</dbReference>
<sequence length="167" mass="19110">MAQLKIKGNVRIGHIYECYFGLFKATDGGTTTNKQEACEDDYNYRVPNEMIKKRAVVVVGKHRGQYLVVPISSSKETNIRKPQKEPENTGMHTKLQMGDFPETHHYTTDRERWAKSNLICAIDGARLRDIYNNNISNFIPAHMVTENTLKKIREGVIISIGMRDLLI</sequence>
<feature type="compositionally biased region" description="Basic and acidic residues" evidence="1">
    <location>
        <begin position="77"/>
        <end position="87"/>
    </location>
</feature>
<gene>
    <name evidence="2" type="ORF">MT2528_4587</name>
</gene>
<feature type="region of interest" description="Disordered" evidence="1">
    <location>
        <begin position="77"/>
        <end position="97"/>
    </location>
</feature>
<name>A0ABY1HJZ6_9GAMM</name>
<organism evidence="2 3">
    <name type="scientific">Moritella viscosa</name>
    <dbReference type="NCBI Taxonomy" id="80854"/>
    <lineage>
        <taxon>Bacteria</taxon>
        <taxon>Pseudomonadati</taxon>
        <taxon>Pseudomonadota</taxon>
        <taxon>Gammaproteobacteria</taxon>
        <taxon>Alteromonadales</taxon>
        <taxon>Moritellaceae</taxon>
        <taxon>Moritella</taxon>
    </lineage>
</organism>
<evidence type="ECO:0000313" key="3">
    <source>
        <dbReference type="Proteomes" id="UP000182660"/>
    </source>
</evidence>
<dbReference type="Gene3D" id="2.30.30.110">
    <property type="match status" value="1"/>
</dbReference>
<dbReference type="EMBL" id="FPLJ01000139">
    <property type="protein sequence ID" value="SGZ03377.1"/>
    <property type="molecule type" value="Genomic_DNA"/>
</dbReference>
<dbReference type="RefSeq" id="WP_075532070.1">
    <property type="nucleotide sequence ID" value="NZ_CAWRCN010000012.1"/>
</dbReference>
<evidence type="ECO:0000256" key="1">
    <source>
        <dbReference type="SAM" id="MobiDB-lite"/>
    </source>
</evidence>
<comment type="caution">
    <text evidence="2">The sequence shown here is derived from an EMBL/GenBank/DDBJ whole genome shotgun (WGS) entry which is preliminary data.</text>
</comment>
<accession>A0ABY1HJZ6</accession>
<proteinExistence type="predicted"/>
<keyword evidence="3" id="KW-1185">Reference proteome</keyword>
<dbReference type="Proteomes" id="UP000182660">
    <property type="component" value="Unassembled WGS sequence"/>
</dbReference>
<protein>
    <submittedName>
        <fullName evidence="2">Uncharacterized protein HI_0080</fullName>
    </submittedName>
</protein>
<evidence type="ECO:0000313" key="2">
    <source>
        <dbReference type="EMBL" id="SGZ03377.1"/>
    </source>
</evidence>
<reference evidence="2 3" key="1">
    <citation type="submission" date="2016-11" db="EMBL/GenBank/DDBJ databases">
        <authorList>
            <person name="Klemetsen T."/>
        </authorList>
    </citation>
    <scope>NUCLEOTIDE SEQUENCE [LARGE SCALE GENOMIC DNA]</scope>
    <source>
        <strain evidence="2">MT 2528</strain>
    </source>
</reference>